<feature type="signal peptide" evidence="5">
    <location>
        <begin position="1"/>
        <end position="21"/>
    </location>
</feature>
<dbReference type="Proteomes" id="UP001168524">
    <property type="component" value="Unassembled WGS sequence"/>
</dbReference>
<evidence type="ECO:0000256" key="5">
    <source>
        <dbReference type="SAM" id="SignalP"/>
    </source>
</evidence>
<dbReference type="InterPro" id="IPR008966">
    <property type="entry name" value="Adhesion_dom_sf"/>
</dbReference>
<proteinExistence type="inferred from homology"/>
<evidence type="ECO:0000256" key="2">
    <source>
        <dbReference type="ARBA" id="ARBA00006671"/>
    </source>
</evidence>
<evidence type="ECO:0000313" key="7">
    <source>
        <dbReference type="Proteomes" id="UP001168524"/>
    </source>
</evidence>
<accession>A0ABT7WJA7</accession>
<dbReference type="Gene3D" id="2.60.40.1090">
    <property type="entry name" value="Fimbrial-type adhesion domain"/>
    <property type="match status" value="1"/>
</dbReference>
<name>A0ABT7WJA7_9GAMM</name>
<keyword evidence="3 5" id="KW-0732">Signal</keyword>
<dbReference type="RefSeq" id="WP_267978962.1">
    <property type="nucleotide sequence ID" value="NZ_JAPQKF010000001.1"/>
</dbReference>
<dbReference type="EMBL" id="JAUDZE010000001">
    <property type="protein sequence ID" value="MDN0012664.1"/>
    <property type="molecule type" value="Genomic_DNA"/>
</dbReference>
<dbReference type="InterPro" id="IPR050263">
    <property type="entry name" value="Bact_Fimbrial_Adh_Pro"/>
</dbReference>
<dbReference type="PANTHER" id="PTHR33420:SF3">
    <property type="entry name" value="FIMBRIAL SUBUNIT ELFA"/>
    <property type="match status" value="1"/>
</dbReference>
<dbReference type="SUPFAM" id="SSF49401">
    <property type="entry name" value="Bacterial adhesins"/>
    <property type="match status" value="1"/>
</dbReference>
<evidence type="ECO:0000256" key="4">
    <source>
        <dbReference type="ARBA" id="ARBA00023263"/>
    </source>
</evidence>
<protein>
    <recommendedName>
        <fullName evidence="8">Type 1 fimbrial protein</fullName>
    </recommendedName>
</protein>
<sequence length="180" mass="17616">MKIKHLALAFVAMGAANMAMADTGTINFTGQVIQDSCATALTGGASATAVTLATVNRTALATAGDTANETAFSLDVTGCEGADARGVHFTLTPASFDTTNNSLIANTGTATNVGIEIARGTIGSSTPYAFAGAAASSGNVAITGATAGTGSLPLTAKYKATGNATAGTVLAALGWTLVYD</sequence>
<evidence type="ECO:0000256" key="3">
    <source>
        <dbReference type="ARBA" id="ARBA00022729"/>
    </source>
</evidence>
<dbReference type="InterPro" id="IPR036937">
    <property type="entry name" value="Adhesion_dom_fimbrial_sf"/>
</dbReference>
<organism evidence="6 7">
    <name type="scientific">Acinetobacter thutiue</name>
    <dbReference type="NCBI Taxonomy" id="2998078"/>
    <lineage>
        <taxon>Bacteria</taxon>
        <taxon>Pseudomonadati</taxon>
        <taxon>Pseudomonadota</taxon>
        <taxon>Gammaproteobacteria</taxon>
        <taxon>Moraxellales</taxon>
        <taxon>Moraxellaceae</taxon>
        <taxon>Acinetobacter</taxon>
    </lineage>
</organism>
<comment type="similarity">
    <text evidence="2">Belongs to the fimbrial protein family.</text>
</comment>
<dbReference type="PANTHER" id="PTHR33420">
    <property type="entry name" value="FIMBRIAL SUBUNIT ELFA-RELATED"/>
    <property type="match status" value="1"/>
</dbReference>
<evidence type="ECO:0000313" key="6">
    <source>
        <dbReference type="EMBL" id="MDN0012664.1"/>
    </source>
</evidence>
<comment type="subcellular location">
    <subcellularLocation>
        <location evidence="1">Fimbrium</location>
    </subcellularLocation>
</comment>
<evidence type="ECO:0008006" key="8">
    <source>
        <dbReference type="Google" id="ProtNLM"/>
    </source>
</evidence>
<reference evidence="6" key="1">
    <citation type="submission" date="2023-06" db="EMBL/GenBank/DDBJ databases">
        <title>Two novel species of Acinetobacter isolated from motorbike repairing workshop in Vietnam.</title>
        <authorList>
            <person name="Le N.T.T."/>
        </authorList>
    </citation>
    <scope>NUCLEOTIDE SEQUENCE</scope>
    <source>
        <strain evidence="6">VNH17</strain>
    </source>
</reference>
<keyword evidence="7" id="KW-1185">Reference proteome</keyword>
<gene>
    <name evidence="6" type="ORF">QTA56_00220</name>
</gene>
<keyword evidence="4" id="KW-0281">Fimbrium</keyword>
<comment type="caution">
    <text evidence="6">The sequence shown here is derived from an EMBL/GenBank/DDBJ whole genome shotgun (WGS) entry which is preliminary data.</text>
</comment>
<feature type="chain" id="PRO_5045565587" description="Type 1 fimbrial protein" evidence="5">
    <location>
        <begin position="22"/>
        <end position="180"/>
    </location>
</feature>
<evidence type="ECO:0000256" key="1">
    <source>
        <dbReference type="ARBA" id="ARBA00004561"/>
    </source>
</evidence>